<feature type="coiled-coil region" evidence="2">
    <location>
        <begin position="196"/>
        <end position="301"/>
    </location>
</feature>
<accession>A0A8S1TDT0</accession>
<feature type="compositionally biased region" description="Acidic residues" evidence="3">
    <location>
        <begin position="518"/>
        <end position="527"/>
    </location>
</feature>
<feature type="region of interest" description="Disordered" evidence="3">
    <location>
        <begin position="492"/>
        <end position="576"/>
    </location>
</feature>
<feature type="compositionally biased region" description="Basic and acidic residues" evidence="3">
    <location>
        <begin position="493"/>
        <end position="504"/>
    </location>
</feature>
<feature type="coiled-coil region" evidence="2">
    <location>
        <begin position="100"/>
        <end position="127"/>
    </location>
</feature>
<proteinExistence type="predicted"/>
<gene>
    <name evidence="5" type="ORF">POCTA_138.1.T0220046</name>
</gene>
<evidence type="ECO:0000259" key="4">
    <source>
        <dbReference type="PROSITE" id="PS50157"/>
    </source>
</evidence>
<evidence type="ECO:0000256" key="1">
    <source>
        <dbReference type="PROSITE-ProRule" id="PRU00042"/>
    </source>
</evidence>
<keyword evidence="1" id="KW-0862">Zinc</keyword>
<evidence type="ECO:0000313" key="6">
    <source>
        <dbReference type="Proteomes" id="UP000683925"/>
    </source>
</evidence>
<organism evidence="5 6">
    <name type="scientific">Paramecium octaurelia</name>
    <dbReference type="NCBI Taxonomy" id="43137"/>
    <lineage>
        <taxon>Eukaryota</taxon>
        <taxon>Sar</taxon>
        <taxon>Alveolata</taxon>
        <taxon>Ciliophora</taxon>
        <taxon>Intramacronucleata</taxon>
        <taxon>Oligohymenophorea</taxon>
        <taxon>Peniculida</taxon>
        <taxon>Parameciidae</taxon>
        <taxon>Paramecium</taxon>
    </lineage>
</organism>
<protein>
    <recommendedName>
        <fullName evidence="4">C2H2-type domain-containing protein</fullName>
    </recommendedName>
</protein>
<dbReference type="AlphaFoldDB" id="A0A8S1TDT0"/>
<dbReference type="PROSITE" id="PS50157">
    <property type="entry name" value="ZINC_FINGER_C2H2_2"/>
    <property type="match status" value="1"/>
</dbReference>
<sequence length="576" mass="68728">MGRRNDQDFIRIQQLLLQNVEGFQFKNNQIIILMINIKWEYIQSFDIKRVSFEELQFQMNNIYQAQLTESNRKNYLKLVNLLQMIIFYNEYCNFQIKETTSQLDLDIEKIDEQIQEKEQKLLKSKRRYQKCKIYKEELKKQLKLKPQKVYGCLYCSLEFSNTILLDRHMDIHKEPPNVTPQIIAIQKELQQQLMYMYQAKQQRKQLELQKEDLKCGMLAAAERNQELVSNEKMEQIEKVYIEKVNRLESLLNQLNVQTEKEQYKIDWLDNLEEGVKEQLNLKSEQEKLLKTQVEAQQAQSKVFKSQRSLQMSKKDIRIPSNTSFKPQSQLYIQSQVRGSNHQFRRSNGGIEYASDDSPREEIILEEDDQVRENFGHVKNISSVTSNLKGKHSKNPSGVSFQESNLRGLTKFEQYEYRYQEFNSLVTEMLLNRYYLRRTQFDPQVIEKERQKLLDQFDDLDEVDDLEDLLKQMQKQTKGFEKRKRYQIKKKKLRLQDQAENDSKENTITTLESSSENQESQEEKDDETELRTTQQFELRKFPFKITGGDQEQGNANQQQQYQEPGQGYGVNTFSINY</sequence>
<dbReference type="OMA" id="EQYEYRY"/>
<keyword evidence="6" id="KW-1185">Reference proteome</keyword>
<reference evidence="5" key="1">
    <citation type="submission" date="2021-01" db="EMBL/GenBank/DDBJ databases">
        <authorList>
            <consortium name="Genoscope - CEA"/>
            <person name="William W."/>
        </authorList>
    </citation>
    <scope>NUCLEOTIDE SEQUENCE</scope>
</reference>
<dbReference type="GO" id="GO:0008270">
    <property type="term" value="F:zinc ion binding"/>
    <property type="evidence" value="ECO:0007669"/>
    <property type="project" value="UniProtKB-KW"/>
</dbReference>
<feature type="compositionally biased region" description="Low complexity" evidence="3">
    <location>
        <begin position="546"/>
        <end position="564"/>
    </location>
</feature>
<dbReference type="Proteomes" id="UP000683925">
    <property type="component" value="Unassembled WGS sequence"/>
</dbReference>
<evidence type="ECO:0000256" key="3">
    <source>
        <dbReference type="SAM" id="MobiDB-lite"/>
    </source>
</evidence>
<feature type="domain" description="C2H2-type" evidence="4">
    <location>
        <begin position="150"/>
        <end position="177"/>
    </location>
</feature>
<keyword evidence="1" id="KW-0863">Zinc-finger</keyword>
<dbReference type="InterPro" id="IPR013087">
    <property type="entry name" value="Znf_C2H2_type"/>
</dbReference>
<comment type="caution">
    <text evidence="5">The sequence shown here is derived from an EMBL/GenBank/DDBJ whole genome shotgun (WGS) entry which is preliminary data.</text>
</comment>
<dbReference type="PROSITE" id="PS00028">
    <property type="entry name" value="ZINC_FINGER_C2H2_1"/>
    <property type="match status" value="1"/>
</dbReference>
<keyword evidence="2" id="KW-0175">Coiled coil</keyword>
<dbReference type="EMBL" id="CAJJDP010000022">
    <property type="protein sequence ID" value="CAD8149119.1"/>
    <property type="molecule type" value="Genomic_DNA"/>
</dbReference>
<evidence type="ECO:0000256" key="2">
    <source>
        <dbReference type="SAM" id="Coils"/>
    </source>
</evidence>
<dbReference type="OrthoDB" id="309324at2759"/>
<keyword evidence="1" id="KW-0479">Metal-binding</keyword>
<name>A0A8S1TDT0_PAROT</name>
<evidence type="ECO:0000313" key="5">
    <source>
        <dbReference type="EMBL" id="CAD8149119.1"/>
    </source>
</evidence>